<accession>A0ACA9SRX8</accession>
<gene>
    <name evidence="1" type="ORF">RPERSI_LOCUS34618</name>
</gene>
<sequence>ATEFPLSSFTGTSLSMSWPRDVPSNCNFSRVNILEGLPFP</sequence>
<feature type="non-terminal residue" evidence="1">
    <location>
        <position position="40"/>
    </location>
</feature>
<feature type="non-terminal residue" evidence="1">
    <location>
        <position position="1"/>
    </location>
</feature>
<comment type="caution">
    <text evidence="1">The sequence shown here is derived from an EMBL/GenBank/DDBJ whole genome shotgun (WGS) entry which is preliminary data.</text>
</comment>
<keyword evidence="2" id="KW-1185">Reference proteome</keyword>
<dbReference type="EMBL" id="CAJVQC010155751">
    <property type="protein sequence ID" value="CAG8847405.1"/>
    <property type="molecule type" value="Genomic_DNA"/>
</dbReference>
<evidence type="ECO:0000313" key="1">
    <source>
        <dbReference type="EMBL" id="CAG8847405.1"/>
    </source>
</evidence>
<name>A0ACA9SRX8_9GLOM</name>
<organism evidence="1 2">
    <name type="scientific">Racocetra persica</name>
    <dbReference type="NCBI Taxonomy" id="160502"/>
    <lineage>
        <taxon>Eukaryota</taxon>
        <taxon>Fungi</taxon>
        <taxon>Fungi incertae sedis</taxon>
        <taxon>Mucoromycota</taxon>
        <taxon>Glomeromycotina</taxon>
        <taxon>Glomeromycetes</taxon>
        <taxon>Diversisporales</taxon>
        <taxon>Gigasporaceae</taxon>
        <taxon>Racocetra</taxon>
    </lineage>
</organism>
<protein>
    <submittedName>
        <fullName evidence="1">31112_t:CDS:1</fullName>
    </submittedName>
</protein>
<dbReference type="Proteomes" id="UP000789920">
    <property type="component" value="Unassembled WGS sequence"/>
</dbReference>
<reference evidence="1" key="1">
    <citation type="submission" date="2021-06" db="EMBL/GenBank/DDBJ databases">
        <authorList>
            <person name="Kallberg Y."/>
            <person name="Tangrot J."/>
            <person name="Rosling A."/>
        </authorList>
    </citation>
    <scope>NUCLEOTIDE SEQUENCE</scope>
    <source>
        <strain evidence="1">MA461A</strain>
    </source>
</reference>
<evidence type="ECO:0000313" key="2">
    <source>
        <dbReference type="Proteomes" id="UP000789920"/>
    </source>
</evidence>
<proteinExistence type="predicted"/>